<comment type="similarity">
    <text evidence="2">Belongs to the RuBisCO large chain family. Type I subfamily.</text>
</comment>
<evidence type="ECO:0000256" key="13">
    <source>
        <dbReference type="ARBA" id="ARBA00023300"/>
    </source>
</evidence>
<dbReference type="GO" id="GO:0004497">
    <property type="term" value="F:monooxygenase activity"/>
    <property type="evidence" value="ECO:0007669"/>
    <property type="project" value="UniProtKB-KW"/>
</dbReference>
<sequence length="279" mass="30572">MSPQTETKASVGFKAGVKDYKLTYYTPEYETQDTDILAAFRVSPQPGVPPEEAGAAVAAESSTESTEGVPPEVIQAKKERGSLLGAPSTPCDGILELEDRDGEEAAFVSGFEEAEEAVSERGGNETASGSSSEESSSSLSPVEDIEAVEKLKWNNKGDPFRIHVSIRDRANMEKHLEDEDKRAPRSLSKIIKWRPDDEITSSTKSRKLSSAQTTSKLLVGKGHLTIGGKSIKNKRKKENRKIGKGRKRKREKGRKRKREGEREKENAPPPPATAWTPPV</sequence>
<dbReference type="SUPFAM" id="SSF54966">
    <property type="entry name" value="RuBisCO, large subunit, small (N-terminal) domain"/>
    <property type="match status" value="1"/>
</dbReference>
<feature type="compositionally biased region" description="Polar residues" evidence="16">
    <location>
        <begin position="200"/>
        <end position="216"/>
    </location>
</feature>
<comment type="catalytic activity">
    <reaction evidence="15">
        <text>2 (2R)-3-phosphoglycerate + 2 H(+) = D-ribulose 1,5-bisphosphate + CO2 + H2O</text>
        <dbReference type="Rhea" id="RHEA:23124"/>
        <dbReference type="ChEBI" id="CHEBI:15377"/>
        <dbReference type="ChEBI" id="CHEBI:15378"/>
        <dbReference type="ChEBI" id="CHEBI:16526"/>
        <dbReference type="ChEBI" id="CHEBI:57870"/>
        <dbReference type="ChEBI" id="CHEBI:58272"/>
        <dbReference type="EC" id="4.1.1.39"/>
    </reaction>
</comment>
<dbReference type="AlphaFoldDB" id="A0A803MMM4"/>
<feature type="region of interest" description="Disordered" evidence="16">
    <location>
        <begin position="165"/>
        <end position="279"/>
    </location>
</feature>
<keyword evidence="12" id="KW-0456">Lyase</keyword>
<feature type="domain" description="Ribulose bisphosphate carboxylase large subunit ferrodoxin-like N-terminal" evidence="17">
    <location>
        <begin position="24"/>
        <end position="66"/>
    </location>
</feature>
<protein>
    <recommendedName>
        <fullName evidence="4">Ribulose bisphosphate carboxylase large chain</fullName>
        <ecNumber evidence="3">4.1.1.39</ecNumber>
    </recommendedName>
</protein>
<feature type="compositionally biased region" description="Basic residues" evidence="16">
    <location>
        <begin position="231"/>
        <end position="257"/>
    </location>
</feature>
<feature type="compositionally biased region" description="Low complexity" evidence="16">
    <location>
        <begin position="50"/>
        <end position="69"/>
    </location>
</feature>
<keyword evidence="5" id="KW-0150">Chloroplast</keyword>
<keyword evidence="7" id="KW-0113">Calvin cycle</keyword>
<keyword evidence="10" id="KW-0503">Monooxygenase</keyword>
<evidence type="ECO:0000256" key="8">
    <source>
        <dbReference type="ARBA" id="ARBA00022640"/>
    </source>
</evidence>
<dbReference type="EnsemblPlants" id="AUR62032525-RA">
    <property type="protein sequence ID" value="AUR62032525-RA:cds"/>
    <property type="gene ID" value="AUR62032525"/>
</dbReference>
<reference evidence="18" key="2">
    <citation type="submission" date="2021-03" db="UniProtKB">
        <authorList>
            <consortium name="EnsemblPlants"/>
        </authorList>
    </citation>
    <scope>IDENTIFICATION</scope>
</reference>
<keyword evidence="19" id="KW-1185">Reference proteome</keyword>
<dbReference type="InterPro" id="IPR017443">
    <property type="entry name" value="RuBisCO_lsu_fd_N"/>
</dbReference>
<evidence type="ECO:0000256" key="2">
    <source>
        <dbReference type="ARBA" id="ARBA00006204"/>
    </source>
</evidence>
<evidence type="ECO:0000256" key="1">
    <source>
        <dbReference type="ARBA" id="ARBA00004229"/>
    </source>
</evidence>
<evidence type="ECO:0000313" key="19">
    <source>
        <dbReference type="Proteomes" id="UP000596660"/>
    </source>
</evidence>
<keyword evidence="13" id="KW-0120">Carbon dioxide fixation</keyword>
<proteinExistence type="inferred from homology"/>
<dbReference type="EC" id="4.1.1.39" evidence="3"/>
<dbReference type="Proteomes" id="UP000596660">
    <property type="component" value="Unplaced"/>
</dbReference>
<reference evidence="18" key="1">
    <citation type="journal article" date="2017" name="Nature">
        <title>The genome of Chenopodium quinoa.</title>
        <authorList>
            <person name="Jarvis D.E."/>
            <person name="Ho Y.S."/>
            <person name="Lightfoot D.J."/>
            <person name="Schmoeckel S.M."/>
            <person name="Li B."/>
            <person name="Borm T.J.A."/>
            <person name="Ohyanagi H."/>
            <person name="Mineta K."/>
            <person name="Michell C.T."/>
            <person name="Saber N."/>
            <person name="Kharbatia N.M."/>
            <person name="Rupper R.R."/>
            <person name="Sharp A.R."/>
            <person name="Dally N."/>
            <person name="Boughton B.A."/>
            <person name="Woo Y.H."/>
            <person name="Gao G."/>
            <person name="Schijlen E.G.W.M."/>
            <person name="Guo X."/>
            <person name="Momin A.A."/>
            <person name="Negrao S."/>
            <person name="Al-Babili S."/>
            <person name="Gehring C."/>
            <person name="Roessner U."/>
            <person name="Jung C."/>
            <person name="Murphy K."/>
            <person name="Arold S.T."/>
            <person name="Gojobori T."/>
            <person name="van der Linden C.G."/>
            <person name="van Loo E.N."/>
            <person name="Jellen E.N."/>
            <person name="Maughan P.J."/>
            <person name="Tester M."/>
        </authorList>
    </citation>
    <scope>NUCLEOTIDE SEQUENCE [LARGE SCALE GENOMIC DNA]</scope>
    <source>
        <strain evidence="18">cv. PI 614886</strain>
    </source>
</reference>
<dbReference type="InterPro" id="IPR036422">
    <property type="entry name" value="RuBisCO_lsu_N_sf"/>
</dbReference>
<keyword evidence="9" id="KW-0560">Oxidoreductase</keyword>
<feature type="region of interest" description="Disordered" evidence="16">
    <location>
        <begin position="110"/>
        <end position="143"/>
    </location>
</feature>
<evidence type="ECO:0000256" key="5">
    <source>
        <dbReference type="ARBA" id="ARBA00022528"/>
    </source>
</evidence>
<dbReference type="Gramene" id="AUR62032525-RA">
    <property type="protein sequence ID" value="AUR62032525-RA:cds"/>
    <property type="gene ID" value="AUR62032525"/>
</dbReference>
<dbReference type="PANTHER" id="PTHR42704">
    <property type="entry name" value="RIBULOSE BISPHOSPHATE CARBOXYLASE"/>
    <property type="match status" value="1"/>
</dbReference>
<dbReference type="Gene3D" id="3.30.70.150">
    <property type="entry name" value="RuBisCO large subunit, N-terminal domain"/>
    <property type="match status" value="1"/>
</dbReference>
<dbReference type="GO" id="GO:0009853">
    <property type="term" value="P:photorespiration"/>
    <property type="evidence" value="ECO:0007669"/>
    <property type="project" value="UniProtKB-KW"/>
</dbReference>
<comment type="catalytic activity">
    <reaction evidence="14">
        <text>D-ribulose 1,5-bisphosphate + O2 = 2-phosphoglycolate + (2R)-3-phosphoglycerate + 2 H(+)</text>
        <dbReference type="Rhea" id="RHEA:36631"/>
        <dbReference type="ChEBI" id="CHEBI:15378"/>
        <dbReference type="ChEBI" id="CHEBI:15379"/>
        <dbReference type="ChEBI" id="CHEBI:57870"/>
        <dbReference type="ChEBI" id="CHEBI:58033"/>
        <dbReference type="ChEBI" id="CHEBI:58272"/>
    </reaction>
</comment>
<dbReference type="InterPro" id="IPR033966">
    <property type="entry name" value="RuBisCO"/>
</dbReference>
<evidence type="ECO:0000313" key="18">
    <source>
        <dbReference type="EnsemblPlants" id="AUR62032525-RA:cds"/>
    </source>
</evidence>
<evidence type="ECO:0000256" key="6">
    <source>
        <dbReference type="ARBA" id="ARBA00022531"/>
    </source>
</evidence>
<evidence type="ECO:0000256" key="10">
    <source>
        <dbReference type="ARBA" id="ARBA00023033"/>
    </source>
</evidence>
<dbReference type="PANTHER" id="PTHR42704:SF15">
    <property type="entry name" value="RIBULOSE BISPHOSPHATE CARBOXYLASE LARGE CHAIN"/>
    <property type="match status" value="1"/>
</dbReference>
<evidence type="ECO:0000259" key="17">
    <source>
        <dbReference type="Pfam" id="PF02788"/>
    </source>
</evidence>
<dbReference type="GO" id="GO:0019253">
    <property type="term" value="P:reductive pentose-phosphate cycle"/>
    <property type="evidence" value="ECO:0007669"/>
    <property type="project" value="UniProtKB-KW"/>
</dbReference>
<dbReference type="Pfam" id="PF02788">
    <property type="entry name" value="RuBisCO_large_N"/>
    <property type="match status" value="1"/>
</dbReference>
<dbReference type="GO" id="GO:0016984">
    <property type="term" value="F:ribulose-bisphosphate carboxylase activity"/>
    <property type="evidence" value="ECO:0007669"/>
    <property type="project" value="UniProtKB-EC"/>
</dbReference>
<comment type="subcellular location">
    <subcellularLocation>
        <location evidence="1">Plastid</location>
        <location evidence="1">Chloroplast</location>
    </subcellularLocation>
</comment>
<evidence type="ECO:0000256" key="12">
    <source>
        <dbReference type="ARBA" id="ARBA00023239"/>
    </source>
</evidence>
<evidence type="ECO:0000256" key="3">
    <source>
        <dbReference type="ARBA" id="ARBA00012287"/>
    </source>
</evidence>
<evidence type="ECO:0000256" key="16">
    <source>
        <dbReference type="SAM" id="MobiDB-lite"/>
    </source>
</evidence>
<feature type="compositionally biased region" description="Pro residues" evidence="16">
    <location>
        <begin position="267"/>
        <end position="279"/>
    </location>
</feature>
<evidence type="ECO:0000256" key="14">
    <source>
        <dbReference type="ARBA" id="ARBA00048059"/>
    </source>
</evidence>
<feature type="compositionally biased region" description="Low complexity" evidence="16">
    <location>
        <begin position="128"/>
        <end position="140"/>
    </location>
</feature>
<organism evidence="18 19">
    <name type="scientific">Chenopodium quinoa</name>
    <name type="common">Quinoa</name>
    <dbReference type="NCBI Taxonomy" id="63459"/>
    <lineage>
        <taxon>Eukaryota</taxon>
        <taxon>Viridiplantae</taxon>
        <taxon>Streptophyta</taxon>
        <taxon>Embryophyta</taxon>
        <taxon>Tracheophyta</taxon>
        <taxon>Spermatophyta</taxon>
        <taxon>Magnoliopsida</taxon>
        <taxon>eudicotyledons</taxon>
        <taxon>Gunneridae</taxon>
        <taxon>Pentapetalae</taxon>
        <taxon>Caryophyllales</taxon>
        <taxon>Chenopodiaceae</taxon>
        <taxon>Chenopodioideae</taxon>
        <taxon>Atripliceae</taxon>
        <taxon>Chenopodium</taxon>
    </lineage>
</organism>
<evidence type="ECO:0000256" key="4">
    <source>
        <dbReference type="ARBA" id="ARBA00017725"/>
    </source>
</evidence>
<feature type="region of interest" description="Disordered" evidence="16">
    <location>
        <begin position="43"/>
        <end position="71"/>
    </location>
</feature>
<evidence type="ECO:0000256" key="9">
    <source>
        <dbReference type="ARBA" id="ARBA00023002"/>
    </source>
</evidence>
<dbReference type="GO" id="GO:0009507">
    <property type="term" value="C:chloroplast"/>
    <property type="evidence" value="ECO:0007669"/>
    <property type="project" value="UniProtKB-SubCell"/>
</dbReference>
<evidence type="ECO:0000256" key="7">
    <source>
        <dbReference type="ARBA" id="ARBA00022567"/>
    </source>
</evidence>
<keyword evidence="11" id="KW-0601">Photorespiration</keyword>
<keyword evidence="6" id="KW-0602">Photosynthesis</keyword>
<name>A0A803MMM4_CHEQI</name>
<keyword evidence="8" id="KW-0934">Plastid</keyword>
<accession>A0A803MMM4</accession>
<feature type="compositionally biased region" description="Basic and acidic residues" evidence="16">
    <location>
        <begin position="165"/>
        <end position="183"/>
    </location>
</feature>
<evidence type="ECO:0000256" key="11">
    <source>
        <dbReference type="ARBA" id="ARBA00023238"/>
    </source>
</evidence>
<evidence type="ECO:0000256" key="15">
    <source>
        <dbReference type="ARBA" id="ARBA00049469"/>
    </source>
</evidence>